<feature type="domain" description="DSBA-like thioredoxin" evidence="6">
    <location>
        <begin position="6"/>
        <end position="201"/>
    </location>
</feature>
<feature type="active site" description="Nucleophile" evidence="5">
    <location>
        <position position="14"/>
    </location>
</feature>
<dbReference type="PIRSF" id="PIRSF006386">
    <property type="entry name" value="HCCAis_GSTk"/>
    <property type="match status" value="1"/>
</dbReference>
<dbReference type="SUPFAM" id="SSF52833">
    <property type="entry name" value="Thioredoxin-like"/>
    <property type="match status" value="1"/>
</dbReference>
<sequence length="216" mass="24387">MVGPKITLYFDIVSPFSYIAFHVLKTSPVFSECQIEYVPVLLKDLFQRCQNPPLFAVKNKFSWINKERLYWSNRFDVPMSISIPEGFPASTVDLQTALTGVAIQAPEKLVTLAETFFSIFWAKGNTKITNPEVFQPILQRELAQSKASEMISEQSKEVLHKNTGIAFNAGAFGLPWIECTNSEGQTEGFWGIDHLGRVADFLHLDMTSDKTFKVLL</sequence>
<evidence type="ECO:0000256" key="1">
    <source>
        <dbReference type="ARBA" id="ARBA00006494"/>
    </source>
</evidence>
<dbReference type="GO" id="GO:0005777">
    <property type="term" value="C:peroxisome"/>
    <property type="evidence" value="ECO:0007669"/>
    <property type="project" value="TreeGrafter"/>
</dbReference>
<name>A0A9W9NY39_PENCI</name>
<dbReference type="GO" id="GO:0004364">
    <property type="term" value="F:glutathione transferase activity"/>
    <property type="evidence" value="ECO:0007669"/>
    <property type="project" value="UniProtKB-UniRule"/>
</dbReference>
<dbReference type="OrthoDB" id="4664297at2759"/>
<dbReference type="InterPro" id="IPR036249">
    <property type="entry name" value="Thioredoxin-like_sf"/>
</dbReference>
<evidence type="ECO:0000256" key="3">
    <source>
        <dbReference type="ARBA" id="ARBA00047960"/>
    </source>
</evidence>
<dbReference type="Proteomes" id="UP001147733">
    <property type="component" value="Unassembled WGS sequence"/>
</dbReference>
<comment type="caution">
    <text evidence="7">The sequence shown here is derived from an EMBL/GenBank/DDBJ whole genome shotgun (WGS) entry which is preliminary data.</text>
</comment>
<gene>
    <name evidence="7" type="ORF">N7469_006343</name>
</gene>
<reference evidence="7" key="2">
    <citation type="journal article" date="2023" name="IMA Fungus">
        <title>Comparative genomic study of the Penicillium genus elucidates a diverse pangenome and 15 lateral gene transfer events.</title>
        <authorList>
            <person name="Petersen C."/>
            <person name="Sorensen T."/>
            <person name="Nielsen M.R."/>
            <person name="Sondergaard T.E."/>
            <person name="Sorensen J.L."/>
            <person name="Fitzpatrick D.A."/>
            <person name="Frisvad J.C."/>
            <person name="Nielsen K.L."/>
        </authorList>
    </citation>
    <scope>NUCLEOTIDE SEQUENCE</scope>
    <source>
        <strain evidence="7">IBT 23319</strain>
    </source>
</reference>
<protein>
    <recommendedName>
        <fullName evidence="4">Glutathione S-transferase kappa</fullName>
        <ecNumber evidence="4">2.5.1.18</ecNumber>
    </recommendedName>
</protein>
<keyword evidence="2 4" id="KW-0808">Transferase</keyword>
<dbReference type="EMBL" id="JAPQKT010000005">
    <property type="protein sequence ID" value="KAJ5231755.1"/>
    <property type="molecule type" value="Genomic_DNA"/>
</dbReference>
<comment type="similarity">
    <text evidence="1 4">Belongs to the GST superfamily. Kappa family.</text>
</comment>
<evidence type="ECO:0000256" key="5">
    <source>
        <dbReference type="PIRSR" id="PIRSR006386-1"/>
    </source>
</evidence>
<dbReference type="GeneID" id="81384428"/>
<dbReference type="InterPro" id="IPR001853">
    <property type="entry name" value="DSBA-like_thioredoxin_dom"/>
</dbReference>
<dbReference type="Pfam" id="PF01323">
    <property type="entry name" value="DSBA"/>
    <property type="match status" value="1"/>
</dbReference>
<dbReference type="Gene3D" id="3.40.30.10">
    <property type="entry name" value="Glutaredoxin"/>
    <property type="match status" value="1"/>
</dbReference>
<evidence type="ECO:0000259" key="6">
    <source>
        <dbReference type="Pfam" id="PF01323"/>
    </source>
</evidence>
<dbReference type="AlphaFoldDB" id="A0A9W9NY39"/>
<accession>A0A9W9NY39</accession>
<dbReference type="InterPro" id="IPR014440">
    <property type="entry name" value="HCCAis_GSTk"/>
</dbReference>
<proteinExistence type="inferred from homology"/>
<comment type="catalytic activity">
    <reaction evidence="3 4">
        <text>RX + glutathione = an S-substituted glutathione + a halide anion + H(+)</text>
        <dbReference type="Rhea" id="RHEA:16437"/>
        <dbReference type="ChEBI" id="CHEBI:15378"/>
        <dbReference type="ChEBI" id="CHEBI:16042"/>
        <dbReference type="ChEBI" id="CHEBI:17792"/>
        <dbReference type="ChEBI" id="CHEBI:57925"/>
        <dbReference type="ChEBI" id="CHEBI:90779"/>
        <dbReference type="EC" id="2.5.1.18"/>
    </reaction>
</comment>
<evidence type="ECO:0000256" key="2">
    <source>
        <dbReference type="ARBA" id="ARBA00022679"/>
    </source>
</evidence>
<dbReference type="GO" id="GO:0006749">
    <property type="term" value="P:glutathione metabolic process"/>
    <property type="evidence" value="ECO:0007669"/>
    <property type="project" value="TreeGrafter"/>
</dbReference>
<reference evidence="7" key="1">
    <citation type="submission" date="2022-11" db="EMBL/GenBank/DDBJ databases">
        <authorList>
            <person name="Petersen C."/>
        </authorList>
    </citation>
    <scope>NUCLEOTIDE SEQUENCE</scope>
    <source>
        <strain evidence="7">IBT 23319</strain>
    </source>
</reference>
<dbReference type="EC" id="2.5.1.18" evidence="4"/>
<dbReference type="RefSeq" id="XP_056500499.1">
    <property type="nucleotide sequence ID" value="XM_056645261.1"/>
</dbReference>
<evidence type="ECO:0000313" key="8">
    <source>
        <dbReference type="Proteomes" id="UP001147733"/>
    </source>
</evidence>
<keyword evidence="8" id="KW-1185">Reference proteome</keyword>
<dbReference type="PANTHER" id="PTHR42943">
    <property type="entry name" value="GLUTATHIONE S-TRANSFERASE KAPPA"/>
    <property type="match status" value="1"/>
</dbReference>
<dbReference type="InterPro" id="IPR051924">
    <property type="entry name" value="GST_Kappa/NadH"/>
</dbReference>
<evidence type="ECO:0000256" key="4">
    <source>
        <dbReference type="PIRNR" id="PIRNR006386"/>
    </source>
</evidence>
<evidence type="ECO:0000313" key="7">
    <source>
        <dbReference type="EMBL" id="KAJ5231755.1"/>
    </source>
</evidence>
<dbReference type="GO" id="GO:0005739">
    <property type="term" value="C:mitochondrion"/>
    <property type="evidence" value="ECO:0007669"/>
    <property type="project" value="TreeGrafter"/>
</dbReference>
<dbReference type="FunFam" id="3.40.30.10:FF:000096">
    <property type="entry name" value="Glutathione S-transferase kappa"/>
    <property type="match status" value="1"/>
</dbReference>
<dbReference type="GO" id="GO:0004602">
    <property type="term" value="F:glutathione peroxidase activity"/>
    <property type="evidence" value="ECO:0007669"/>
    <property type="project" value="TreeGrafter"/>
</dbReference>
<dbReference type="PANTHER" id="PTHR42943:SF2">
    <property type="entry name" value="GLUTATHIONE S-TRANSFERASE KAPPA 1"/>
    <property type="match status" value="1"/>
</dbReference>
<organism evidence="7 8">
    <name type="scientific">Penicillium citrinum</name>
    <dbReference type="NCBI Taxonomy" id="5077"/>
    <lineage>
        <taxon>Eukaryota</taxon>
        <taxon>Fungi</taxon>
        <taxon>Dikarya</taxon>
        <taxon>Ascomycota</taxon>
        <taxon>Pezizomycotina</taxon>
        <taxon>Eurotiomycetes</taxon>
        <taxon>Eurotiomycetidae</taxon>
        <taxon>Eurotiales</taxon>
        <taxon>Aspergillaceae</taxon>
        <taxon>Penicillium</taxon>
    </lineage>
</organism>